<dbReference type="InterPro" id="IPR013320">
    <property type="entry name" value="ConA-like_dom_sf"/>
</dbReference>
<evidence type="ECO:0000313" key="2">
    <source>
        <dbReference type="EMBL" id="GBO15680.1"/>
    </source>
</evidence>
<evidence type="ECO:0000313" key="1">
    <source>
        <dbReference type="EMBL" id="GBO15678.1"/>
    </source>
</evidence>
<organism evidence="2 3">
    <name type="scientific">Araneus ventricosus</name>
    <name type="common">Orbweaver spider</name>
    <name type="synonym">Epeira ventricosa</name>
    <dbReference type="NCBI Taxonomy" id="182803"/>
    <lineage>
        <taxon>Eukaryota</taxon>
        <taxon>Metazoa</taxon>
        <taxon>Ecdysozoa</taxon>
        <taxon>Arthropoda</taxon>
        <taxon>Chelicerata</taxon>
        <taxon>Arachnida</taxon>
        <taxon>Araneae</taxon>
        <taxon>Araneomorphae</taxon>
        <taxon>Entelegynae</taxon>
        <taxon>Araneoidea</taxon>
        <taxon>Araneidae</taxon>
        <taxon>Araneus</taxon>
    </lineage>
</organism>
<comment type="caution">
    <text evidence="2">The sequence shown here is derived from an EMBL/GenBank/DDBJ whole genome shotgun (WGS) entry which is preliminary data.</text>
</comment>
<sequence>MVDLNRRPLGPESSILTTRQEEFSSVRRWILTYIHQNRMAQEGALQYHEVMTWDGRIRMYILENGMAQMIQHPKPLVNGDELHTIQVRRSNNRVQLYVDGILKSESIRDSRIFRRKFGHSRLLHSTQIYPLPVAPILAVSDFLGDPLTPNPSLSHAPTAAAFMAISPNGVMDMQSKWSDGYTVKME</sequence>
<gene>
    <name evidence="1" type="ORF">AVEN_23100_1</name>
    <name evidence="2" type="ORF">AVEN_94129_1</name>
</gene>
<dbReference type="EMBL" id="BGPR01039672">
    <property type="protein sequence ID" value="GBO15680.1"/>
    <property type="molecule type" value="Genomic_DNA"/>
</dbReference>
<evidence type="ECO:0008006" key="4">
    <source>
        <dbReference type="Google" id="ProtNLM"/>
    </source>
</evidence>
<evidence type="ECO:0000313" key="3">
    <source>
        <dbReference type="Proteomes" id="UP000499080"/>
    </source>
</evidence>
<name>A0A4Y2UVT9_ARAVE</name>
<keyword evidence="3" id="KW-1185">Reference proteome</keyword>
<proteinExistence type="predicted"/>
<reference evidence="2 3" key="1">
    <citation type="journal article" date="2019" name="Sci. Rep.">
        <title>Orb-weaving spider Araneus ventricosus genome elucidates the spidroin gene catalogue.</title>
        <authorList>
            <person name="Kono N."/>
            <person name="Nakamura H."/>
            <person name="Ohtoshi R."/>
            <person name="Moran D.A.P."/>
            <person name="Shinohara A."/>
            <person name="Yoshida Y."/>
            <person name="Fujiwara M."/>
            <person name="Mori M."/>
            <person name="Tomita M."/>
            <person name="Arakawa K."/>
        </authorList>
    </citation>
    <scope>NUCLEOTIDE SEQUENCE [LARGE SCALE GENOMIC DNA]</scope>
</reference>
<protein>
    <recommendedName>
        <fullName evidence="4">Laminin G domain-containing protein</fullName>
    </recommendedName>
</protein>
<dbReference type="Gene3D" id="2.60.120.200">
    <property type="match status" value="1"/>
</dbReference>
<dbReference type="Proteomes" id="UP000499080">
    <property type="component" value="Unassembled WGS sequence"/>
</dbReference>
<dbReference type="EMBL" id="BGPR01039670">
    <property type="protein sequence ID" value="GBO15678.1"/>
    <property type="molecule type" value="Genomic_DNA"/>
</dbReference>
<dbReference type="AlphaFoldDB" id="A0A4Y2UVT9"/>
<accession>A0A4Y2UVT9</accession>
<dbReference type="SUPFAM" id="SSF49899">
    <property type="entry name" value="Concanavalin A-like lectins/glucanases"/>
    <property type="match status" value="1"/>
</dbReference>